<protein>
    <recommendedName>
        <fullName evidence="1">Gfo/Idh/MocA-like oxidoreductase N-terminal domain-containing protein</fullName>
    </recommendedName>
</protein>
<comment type="caution">
    <text evidence="2">The sequence shown here is derived from an EMBL/GenBank/DDBJ whole genome shotgun (WGS) entry which is preliminary data.</text>
</comment>
<evidence type="ECO:0000313" key="3">
    <source>
        <dbReference type="Proteomes" id="UP001634394"/>
    </source>
</evidence>
<proteinExistence type="predicted"/>
<sequence>MVESHGLVAISIVLKMEDTCIMGVVVVGVGMAGRVRIRDLQDPEFNPDQCWKLIGFVSRRKLEIEGVDQLTEEEALTRSDVHTFIICTEPGAHQPLIRKALDNGKNVLVEYPITVSAATAKELYQLAEQKGLVLHEESIGLLSSAFEDLEMKLKTLPPVTKVELSQTANYNGWLEDFSKSGLPFIVGILNVQMMYKLFGDLTPTGGSLEVTAEGFTAIGELTTKSNCTVVLTLSRFKERVKREKILKFYFEDGTELVDSLEIGPPPKTDSGTTTTGPKKPGLFMKDFLIFVDKVNGKRDKSTDVQRSIYCMEVAEGIHKYMRQ</sequence>
<keyword evidence="3" id="KW-1185">Reference proteome</keyword>
<dbReference type="PANTHER" id="PTHR43377:SF1">
    <property type="entry name" value="BILIVERDIN REDUCTASE A"/>
    <property type="match status" value="1"/>
</dbReference>
<dbReference type="Gene3D" id="3.30.360.10">
    <property type="entry name" value="Dihydrodipicolinate Reductase, domain 2"/>
    <property type="match status" value="1"/>
</dbReference>
<accession>A0ABD3X7E6</accession>
<feature type="domain" description="Gfo/Idh/MocA-like oxidoreductase N-terminal" evidence="1">
    <location>
        <begin position="23"/>
        <end position="136"/>
    </location>
</feature>
<dbReference type="SUPFAM" id="SSF51735">
    <property type="entry name" value="NAD(P)-binding Rossmann-fold domains"/>
    <property type="match status" value="1"/>
</dbReference>
<organism evidence="2 3">
    <name type="scientific">Sinanodonta woodiana</name>
    <name type="common">Chinese pond mussel</name>
    <name type="synonym">Anodonta woodiana</name>
    <dbReference type="NCBI Taxonomy" id="1069815"/>
    <lineage>
        <taxon>Eukaryota</taxon>
        <taxon>Metazoa</taxon>
        <taxon>Spiralia</taxon>
        <taxon>Lophotrochozoa</taxon>
        <taxon>Mollusca</taxon>
        <taxon>Bivalvia</taxon>
        <taxon>Autobranchia</taxon>
        <taxon>Heteroconchia</taxon>
        <taxon>Palaeoheterodonta</taxon>
        <taxon>Unionida</taxon>
        <taxon>Unionoidea</taxon>
        <taxon>Unionidae</taxon>
        <taxon>Unioninae</taxon>
        <taxon>Sinanodonta</taxon>
    </lineage>
</organism>
<dbReference type="InterPro" id="IPR051450">
    <property type="entry name" value="Gfo/Idh/MocA_Oxidoreductases"/>
</dbReference>
<dbReference type="AlphaFoldDB" id="A0ABD3X7E6"/>
<reference evidence="2 3" key="1">
    <citation type="submission" date="2024-11" db="EMBL/GenBank/DDBJ databases">
        <title>Chromosome-level genome assembly of the freshwater bivalve Anodonta woodiana.</title>
        <authorList>
            <person name="Chen X."/>
        </authorList>
    </citation>
    <scope>NUCLEOTIDE SEQUENCE [LARGE SCALE GENOMIC DNA]</scope>
    <source>
        <strain evidence="2">MN2024</strain>
        <tissue evidence="2">Gills</tissue>
    </source>
</reference>
<evidence type="ECO:0000259" key="1">
    <source>
        <dbReference type="Pfam" id="PF01408"/>
    </source>
</evidence>
<dbReference type="InterPro" id="IPR036291">
    <property type="entry name" value="NAD(P)-bd_dom_sf"/>
</dbReference>
<evidence type="ECO:0000313" key="2">
    <source>
        <dbReference type="EMBL" id="KAL3881997.1"/>
    </source>
</evidence>
<dbReference type="InterPro" id="IPR000683">
    <property type="entry name" value="Gfo/Idh/MocA-like_OxRdtase_N"/>
</dbReference>
<dbReference type="Pfam" id="PF01408">
    <property type="entry name" value="GFO_IDH_MocA"/>
    <property type="match status" value="1"/>
</dbReference>
<dbReference type="PANTHER" id="PTHR43377">
    <property type="entry name" value="BILIVERDIN REDUCTASE A"/>
    <property type="match status" value="1"/>
</dbReference>
<name>A0ABD3X7E6_SINWO</name>
<dbReference type="Proteomes" id="UP001634394">
    <property type="component" value="Unassembled WGS sequence"/>
</dbReference>
<dbReference type="Gene3D" id="3.40.50.720">
    <property type="entry name" value="NAD(P)-binding Rossmann-like Domain"/>
    <property type="match status" value="1"/>
</dbReference>
<gene>
    <name evidence="2" type="ORF">ACJMK2_028379</name>
</gene>
<dbReference type="EMBL" id="JBJQND010000003">
    <property type="protein sequence ID" value="KAL3881997.1"/>
    <property type="molecule type" value="Genomic_DNA"/>
</dbReference>